<protein>
    <submittedName>
        <fullName evidence="2">Sporulation protein SpoIID-like protein</fullName>
    </submittedName>
</protein>
<organism evidence="2 3">
    <name type="scientific">Planktothrix serta PCC 8927</name>
    <dbReference type="NCBI Taxonomy" id="671068"/>
    <lineage>
        <taxon>Bacteria</taxon>
        <taxon>Bacillati</taxon>
        <taxon>Cyanobacteriota</taxon>
        <taxon>Cyanophyceae</taxon>
        <taxon>Oscillatoriophycideae</taxon>
        <taxon>Oscillatoriales</taxon>
        <taxon>Microcoleaceae</taxon>
        <taxon>Planktothrix</taxon>
    </lineage>
</organism>
<dbReference type="InterPro" id="IPR051922">
    <property type="entry name" value="Bact_Sporulation_Assoc"/>
</dbReference>
<gene>
    <name evidence="2" type="ORF">PL8927_550207</name>
</gene>
<accession>A0A7Z9BNX3</accession>
<dbReference type="GO" id="GO:0030288">
    <property type="term" value="C:outer membrane-bounded periplasmic space"/>
    <property type="evidence" value="ECO:0007669"/>
    <property type="project" value="TreeGrafter"/>
</dbReference>
<dbReference type="InterPro" id="IPR013693">
    <property type="entry name" value="SpoIID/LytB_N"/>
</dbReference>
<evidence type="ECO:0000313" key="3">
    <source>
        <dbReference type="Proteomes" id="UP000184550"/>
    </source>
</evidence>
<dbReference type="OrthoDB" id="501259at2"/>
<dbReference type="GO" id="GO:0030435">
    <property type="term" value="P:sporulation resulting in formation of a cellular spore"/>
    <property type="evidence" value="ECO:0007669"/>
    <property type="project" value="InterPro"/>
</dbReference>
<reference evidence="2" key="1">
    <citation type="submission" date="2019-10" db="EMBL/GenBank/DDBJ databases">
        <authorList>
            <consortium name="Genoscope - CEA"/>
            <person name="William W."/>
        </authorList>
    </citation>
    <scope>NUCLEOTIDE SEQUENCE [LARGE SCALE GENOMIC DNA]</scope>
    <source>
        <strain evidence="2">BBR_PRJEB10992</strain>
    </source>
</reference>
<dbReference type="Pfam" id="PF08486">
    <property type="entry name" value="SpoIID"/>
    <property type="match status" value="1"/>
</dbReference>
<comment type="caution">
    <text evidence="2">The sequence shown here is derived from an EMBL/GenBank/DDBJ whole genome shotgun (WGS) entry which is preliminary data.</text>
</comment>
<dbReference type="Proteomes" id="UP000184550">
    <property type="component" value="Unassembled WGS sequence"/>
</dbReference>
<sequence>MVFSVPDSPQPPNSPWNAFVSFPNSLQRFKRYWWTTLLIWLCMVAPAQAELLLRVAIEDGASQVKVGSTTKALVRDGNGQALGELVAMGGGVAQAKSGKIALGNWQGSQLWIDPSNNGNVWIGNGWYRGRVLLVPRNGGLTAINYVDLEQYLYSVLGAEMDGGWPQEALKAQAVAARTYALYKRQRSNGIFDVGDDQNWQVYKGLVTESNGTQSAVNATRGQVLTYNGQAILAAFHSASGGHTENVEDVWNEPLPYLRGVPDFDQGTPVFEWTKTFSQADLSKRISGVGNVTTMTPQRTSAFGSILAMKVVGDKGARVMSGEDIASALGLRSTRFQVSRKSGTTSFQVTGRGFGHGVGLSQWGAYNLARGGYNYQQILGHYYRNTALAKIEVR</sequence>
<dbReference type="AlphaFoldDB" id="A0A7Z9BNX3"/>
<dbReference type="InterPro" id="IPR013486">
    <property type="entry name" value="SpoIID/LytB"/>
</dbReference>
<dbReference type="EMBL" id="CZCU02000130">
    <property type="protein sequence ID" value="VXD17112.1"/>
    <property type="molecule type" value="Genomic_DNA"/>
</dbReference>
<keyword evidence="3" id="KW-1185">Reference proteome</keyword>
<proteinExistence type="predicted"/>
<dbReference type="PANTHER" id="PTHR30032:SF4">
    <property type="entry name" value="AMIDASE ENHANCER"/>
    <property type="match status" value="1"/>
</dbReference>
<name>A0A7Z9BNX3_9CYAN</name>
<dbReference type="PANTHER" id="PTHR30032">
    <property type="entry name" value="N-ACETYLMURAMOYL-L-ALANINE AMIDASE-RELATED"/>
    <property type="match status" value="1"/>
</dbReference>
<evidence type="ECO:0000259" key="1">
    <source>
        <dbReference type="Pfam" id="PF08486"/>
    </source>
</evidence>
<dbReference type="NCBIfam" id="TIGR02669">
    <property type="entry name" value="SpoIID_LytB"/>
    <property type="match status" value="1"/>
</dbReference>
<feature type="domain" description="Sporulation stage II protein D amidase enhancer LytB N-terminal" evidence="1">
    <location>
        <begin position="137"/>
        <end position="226"/>
    </location>
</feature>
<evidence type="ECO:0000313" key="2">
    <source>
        <dbReference type="EMBL" id="VXD17112.1"/>
    </source>
</evidence>